<evidence type="ECO:0000256" key="9">
    <source>
        <dbReference type="ARBA" id="ARBA00048792"/>
    </source>
</evidence>
<gene>
    <name evidence="14" type="ORF">BLL52_1234</name>
</gene>
<dbReference type="STRING" id="81479.RA876_00825"/>
<comment type="caution">
    <text evidence="14">The sequence shown here is derived from an EMBL/GenBank/DDBJ whole genome shotgun (WGS) entry which is preliminary data.</text>
</comment>
<evidence type="ECO:0000259" key="13">
    <source>
        <dbReference type="PROSITE" id="PS51379"/>
    </source>
</evidence>
<evidence type="ECO:0000256" key="1">
    <source>
        <dbReference type="ARBA" id="ARBA00010804"/>
    </source>
</evidence>
<keyword evidence="5" id="KW-0411">Iron-sulfur</keyword>
<dbReference type="InterPro" id="IPR017900">
    <property type="entry name" value="4Fe4S_Fe_S_CS"/>
</dbReference>
<comment type="subunit">
    <text evidence="11">Heterotetramer of 2 PreA and 2 PreT subunits.</text>
</comment>
<comment type="similarity">
    <text evidence="1">Belongs to the dihydropyrimidine dehydrogenase family.</text>
</comment>
<dbReference type="CDD" id="cd02940">
    <property type="entry name" value="DHPD_FMN"/>
    <property type="match status" value="1"/>
</dbReference>
<comment type="function">
    <text evidence="10">Involved in pyrimidine base degradation. Catalyzes physiologically the reduction of uracil to 5,6-dihydrouracil (DHU) by using NADH as a specific cosubstrate. It also catalyzes the reverse reaction and the reduction of thymine to 5,6-dihydrothymine (DHT).</text>
</comment>
<dbReference type="FunFam" id="3.20.20.70:FF:000027">
    <property type="entry name" value="Dihydropyrimidine dehydrogenase [NADP(+)]"/>
    <property type="match status" value="1"/>
</dbReference>
<evidence type="ECO:0000256" key="2">
    <source>
        <dbReference type="ARBA" id="ARBA00022723"/>
    </source>
</evidence>
<keyword evidence="15" id="KW-1185">Reference proteome</keyword>
<dbReference type="SUPFAM" id="SSF51395">
    <property type="entry name" value="FMN-linked oxidoreductases"/>
    <property type="match status" value="1"/>
</dbReference>
<name>A0A1Q8YH73_9BURK</name>
<feature type="domain" description="4Fe-4S ferredoxin-type" evidence="13">
    <location>
        <begin position="338"/>
        <end position="370"/>
    </location>
</feature>
<comment type="catalytic activity">
    <reaction evidence="9">
        <text>5,6-dihydrouracil + NAD(+) = uracil + NADH + H(+)</text>
        <dbReference type="Rhea" id="RHEA:20189"/>
        <dbReference type="ChEBI" id="CHEBI:15378"/>
        <dbReference type="ChEBI" id="CHEBI:15901"/>
        <dbReference type="ChEBI" id="CHEBI:17568"/>
        <dbReference type="ChEBI" id="CHEBI:57540"/>
        <dbReference type="ChEBI" id="CHEBI:57945"/>
        <dbReference type="EC" id="1.3.1.1"/>
    </reaction>
</comment>
<dbReference type="AlphaFoldDB" id="A0A1Q8YH73"/>
<evidence type="ECO:0000313" key="14">
    <source>
        <dbReference type="EMBL" id="OLP07404.1"/>
    </source>
</evidence>
<feature type="domain" description="4Fe-4S ferredoxin-type" evidence="13">
    <location>
        <begin position="373"/>
        <end position="403"/>
    </location>
</feature>
<reference evidence="14 15" key="1">
    <citation type="submission" date="2017-01" db="EMBL/GenBank/DDBJ databases">
        <title>Genome sequence of Rhodoferax antarcticus ANT.BR, a psychrophilic purple nonsulfur bacterium from an Antarctic microbial mat.</title>
        <authorList>
            <person name="Baker J."/>
            <person name="Riester C."/>
            <person name="Skinner B."/>
            <person name="Newell A."/>
            <person name="Swingley W."/>
            <person name="Madigan M."/>
            <person name="Jung D."/>
            <person name="Asao M."/>
            <person name="Chen M."/>
            <person name="Loughlin P."/>
            <person name="Pan H."/>
            <person name="Lin S."/>
            <person name="Li N."/>
            <person name="Shaw J."/>
            <person name="Prado M."/>
            <person name="Sherman C."/>
            <person name="Li X."/>
            <person name="Tang J."/>
            <person name="Blankenship R."/>
            <person name="Zhao T."/>
            <person name="Touchman J."/>
            <person name="Sattley M."/>
        </authorList>
    </citation>
    <scope>NUCLEOTIDE SEQUENCE [LARGE SCALE GENOMIC DNA]</scope>
    <source>
        <strain evidence="14 15">ANT.BR</strain>
    </source>
</reference>
<organism evidence="14 15">
    <name type="scientific">Rhodoferax antarcticus ANT.BR</name>
    <dbReference type="NCBI Taxonomy" id="1111071"/>
    <lineage>
        <taxon>Bacteria</taxon>
        <taxon>Pseudomonadati</taxon>
        <taxon>Pseudomonadota</taxon>
        <taxon>Betaproteobacteria</taxon>
        <taxon>Burkholderiales</taxon>
        <taxon>Comamonadaceae</taxon>
        <taxon>Rhodoferax</taxon>
    </lineage>
</organism>
<evidence type="ECO:0000256" key="8">
    <source>
        <dbReference type="ARBA" id="ARBA00047685"/>
    </source>
</evidence>
<dbReference type="PANTHER" id="PTHR43073:SF2">
    <property type="entry name" value="DIHYDROPYRIMIDINE DEHYDROGENASE [NADP(+)]"/>
    <property type="match status" value="1"/>
</dbReference>
<dbReference type="Pfam" id="PF14697">
    <property type="entry name" value="Fer4_21"/>
    <property type="match status" value="1"/>
</dbReference>
<evidence type="ECO:0000256" key="4">
    <source>
        <dbReference type="ARBA" id="ARBA00023004"/>
    </source>
</evidence>
<evidence type="ECO:0000256" key="3">
    <source>
        <dbReference type="ARBA" id="ARBA00023002"/>
    </source>
</evidence>
<dbReference type="Gene3D" id="3.20.20.70">
    <property type="entry name" value="Aldolase class I"/>
    <property type="match status" value="1"/>
</dbReference>
<evidence type="ECO:0000256" key="7">
    <source>
        <dbReference type="ARBA" id="ARBA00032722"/>
    </source>
</evidence>
<protein>
    <recommendedName>
        <fullName evidence="12">dihydrouracil dehydrogenase (NAD(+))</fullName>
        <ecNumber evidence="12">1.3.1.1</ecNumber>
    </recommendedName>
    <alternativeName>
        <fullName evidence="7">Dihydrothymine dehydrogenase</fullName>
    </alternativeName>
    <alternativeName>
        <fullName evidence="6">Dihydrouracil dehydrogenase</fullName>
    </alternativeName>
</protein>
<dbReference type="GO" id="GO:0046872">
    <property type="term" value="F:metal ion binding"/>
    <property type="evidence" value="ECO:0007669"/>
    <property type="project" value="UniProtKB-KW"/>
</dbReference>
<dbReference type="GO" id="GO:0004159">
    <property type="term" value="F:dihydropyrimidine dehydrogenase (NAD+) activity"/>
    <property type="evidence" value="ECO:0007669"/>
    <property type="project" value="UniProtKB-EC"/>
</dbReference>
<dbReference type="InterPro" id="IPR013785">
    <property type="entry name" value="Aldolase_TIM"/>
</dbReference>
<dbReference type="NCBIfam" id="NF006183">
    <property type="entry name" value="PRK08318.1"/>
    <property type="match status" value="1"/>
</dbReference>
<dbReference type="RefSeq" id="WP_075585722.1">
    <property type="nucleotide sequence ID" value="NZ_MSYM01000008.1"/>
</dbReference>
<dbReference type="PROSITE" id="PS51379">
    <property type="entry name" value="4FE4S_FER_2"/>
    <property type="match status" value="2"/>
</dbReference>
<accession>A0A1Q8YH73</accession>
<dbReference type="Proteomes" id="UP000185911">
    <property type="component" value="Unassembled WGS sequence"/>
</dbReference>
<dbReference type="Gene3D" id="3.30.70.20">
    <property type="match status" value="1"/>
</dbReference>
<evidence type="ECO:0000256" key="12">
    <source>
        <dbReference type="ARBA" id="ARBA00049728"/>
    </source>
</evidence>
<dbReference type="GO" id="GO:0005737">
    <property type="term" value="C:cytoplasm"/>
    <property type="evidence" value="ECO:0007669"/>
    <property type="project" value="InterPro"/>
</dbReference>
<dbReference type="PANTHER" id="PTHR43073">
    <property type="entry name" value="DIHYDROPYRIMIDINE DEHYDROGENASE [NADP(+)]"/>
    <property type="match status" value="1"/>
</dbReference>
<sequence>MANLTTHFIGISSPNPFWLASAPPTDKATNVNRAFEAGWGGVVWKTLGEEGPPIVNVNGPRYGALLTPDRRLTGFNNIELITDRDLALNLKEITEVKRLWPDRAMVVSLMVPCNEDAWRAILPRVEDTGCDGIELNFGCPHGMSERGMGAAVGQVPEYIQMVTHWCKQYSRLPVIVKLTPNITDIRLPARAAKHGGADAVSLINTINSIMGVDPYSLTMAPSTGGKGSHGGYCGPAVKPIALNMVAEIARDPQTAGLPISGIGGVTTWRDAFDYIALGAGNVQVCTAAMVYGFKIVQEMTDGLSNYMDEMGFTSIEDFRGKAIPSVSDWKYLNLNHISKAVINQDTCIECGRCHIACEDTSHQAITFEKDGKRHFEVKEDECVGCNLCTLVCPVPDCITLRTLAPGETDMRTGKTVLASHADWTTHANNPGRVAA</sequence>
<proteinExistence type="inferred from homology"/>
<dbReference type="Pfam" id="PF01180">
    <property type="entry name" value="DHO_dh"/>
    <property type="match status" value="1"/>
</dbReference>
<evidence type="ECO:0000256" key="10">
    <source>
        <dbReference type="ARBA" id="ARBA00049578"/>
    </source>
</evidence>
<keyword evidence="2" id="KW-0479">Metal-binding</keyword>
<comment type="catalytic activity">
    <reaction evidence="8">
        <text>5,6-dihydrothymine + NAD(+) = thymine + NADH + H(+)</text>
        <dbReference type="Rhea" id="RHEA:28791"/>
        <dbReference type="ChEBI" id="CHEBI:15378"/>
        <dbReference type="ChEBI" id="CHEBI:17821"/>
        <dbReference type="ChEBI" id="CHEBI:27468"/>
        <dbReference type="ChEBI" id="CHEBI:57540"/>
        <dbReference type="ChEBI" id="CHEBI:57945"/>
        <dbReference type="EC" id="1.3.1.1"/>
    </reaction>
</comment>
<dbReference type="EC" id="1.3.1.1" evidence="12"/>
<evidence type="ECO:0000256" key="5">
    <source>
        <dbReference type="ARBA" id="ARBA00023014"/>
    </source>
</evidence>
<dbReference type="InterPro" id="IPR017896">
    <property type="entry name" value="4Fe4S_Fe-S-bd"/>
</dbReference>
<dbReference type="SUPFAM" id="SSF54862">
    <property type="entry name" value="4Fe-4S ferredoxins"/>
    <property type="match status" value="1"/>
</dbReference>
<evidence type="ECO:0000256" key="11">
    <source>
        <dbReference type="ARBA" id="ARBA00049714"/>
    </source>
</evidence>
<evidence type="ECO:0000313" key="15">
    <source>
        <dbReference type="Proteomes" id="UP000185911"/>
    </source>
</evidence>
<dbReference type="InterPro" id="IPR005720">
    <property type="entry name" value="Dihydroorotate_DH_cat"/>
</dbReference>
<dbReference type="EMBL" id="MSYM01000008">
    <property type="protein sequence ID" value="OLP07404.1"/>
    <property type="molecule type" value="Genomic_DNA"/>
</dbReference>
<keyword evidence="3 14" id="KW-0560">Oxidoreductase</keyword>
<dbReference type="PROSITE" id="PS00198">
    <property type="entry name" value="4FE4S_FER_1"/>
    <property type="match status" value="1"/>
</dbReference>
<dbReference type="GO" id="GO:0051536">
    <property type="term" value="F:iron-sulfur cluster binding"/>
    <property type="evidence" value="ECO:0007669"/>
    <property type="project" value="UniProtKB-KW"/>
</dbReference>
<evidence type="ECO:0000256" key="6">
    <source>
        <dbReference type="ARBA" id="ARBA00030119"/>
    </source>
</evidence>
<keyword evidence="4" id="KW-0408">Iron</keyword>